<evidence type="ECO:0000259" key="2">
    <source>
        <dbReference type="PROSITE" id="PS50206"/>
    </source>
</evidence>
<reference evidence="4" key="1">
    <citation type="journal article" date="2015" name="MBio">
        <title>Genome-Resolved Metagenomic Analysis Reveals Roles for Candidate Phyla and Other Microbial Community Members in Biogeochemical Transformations in Oil Reservoirs.</title>
        <authorList>
            <person name="Hu P."/>
            <person name="Tom L."/>
            <person name="Singh A."/>
            <person name="Thomas B.C."/>
            <person name="Baker B.J."/>
            <person name="Piceno Y.M."/>
            <person name="Andersen G.L."/>
            <person name="Banfield J.F."/>
        </authorList>
    </citation>
    <scope>NUCLEOTIDE SEQUENCE [LARGE SCALE GENOMIC DNA]</scope>
</reference>
<proteinExistence type="predicted"/>
<dbReference type="PATRIC" id="fig|301375.6.peg.653"/>
<dbReference type="InterPro" id="IPR001763">
    <property type="entry name" value="Rhodanese-like_dom"/>
</dbReference>
<feature type="compositionally biased region" description="Low complexity" evidence="1">
    <location>
        <begin position="110"/>
        <end position="123"/>
    </location>
</feature>
<dbReference type="SUPFAM" id="SSF52821">
    <property type="entry name" value="Rhodanese/Cell cycle control phosphatase"/>
    <property type="match status" value="1"/>
</dbReference>
<accession>A0A101IIH8</accession>
<feature type="region of interest" description="Disordered" evidence="1">
    <location>
        <begin position="97"/>
        <end position="123"/>
    </location>
</feature>
<evidence type="ECO:0000313" key="4">
    <source>
        <dbReference type="Proteomes" id="UP000053961"/>
    </source>
</evidence>
<organism evidence="3 4">
    <name type="scientific">Methanothrix harundinacea</name>
    <dbReference type="NCBI Taxonomy" id="301375"/>
    <lineage>
        <taxon>Archaea</taxon>
        <taxon>Methanobacteriati</taxon>
        <taxon>Methanobacteriota</taxon>
        <taxon>Stenosarchaea group</taxon>
        <taxon>Methanomicrobia</taxon>
        <taxon>Methanotrichales</taxon>
        <taxon>Methanotrichaceae</taxon>
        <taxon>Methanothrix</taxon>
    </lineage>
</organism>
<evidence type="ECO:0000256" key="1">
    <source>
        <dbReference type="SAM" id="MobiDB-lite"/>
    </source>
</evidence>
<feature type="domain" description="Rhodanese" evidence="2">
    <location>
        <begin position="158"/>
        <end position="206"/>
    </location>
</feature>
<feature type="compositionally biased region" description="Polar residues" evidence="1">
    <location>
        <begin position="100"/>
        <end position="109"/>
    </location>
</feature>
<dbReference type="Gene3D" id="3.40.250.10">
    <property type="entry name" value="Rhodanese-like domain"/>
    <property type="match status" value="1"/>
</dbReference>
<protein>
    <recommendedName>
        <fullName evidence="2">Rhodanese domain-containing protein</fullName>
    </recommendedName>
</protein>
<sequence>MKEDVTKIGAKTISSDSFREGQAPGTGRHKMTFGRIFCLRQIFNFKQYLALLIFLAALGEISPPVTAGNSDGCDFCIDYSKDYDSQVASLRASSGYVGASQPTGSKNPVSINPASNSPMNNSADEMVPGAEKDDTSAYLIPISGVSAENLILDISPEADEYIEGAINVNYEDFLTRDARIKSGSDIVEILGDAGISRDDSVVICGECLPCGGGPVPATFTEACYRLHPKDEPRHPRHIRLCKER</sequence>
<dbReference type="AlphaFoldDB" id="A0A101IIH8"/>
<comment type="caution">
    <text evidence="3">The sequence shown here is derived from an EMBL/GenBank/DDBJ whole genome shotgun (WGS) entry which is preliminary data.</text>
</comment>
<name>A0A101IIH8_9EURY</name>
<gene>
    <name evidence="3" type="ORF">XE07_1492</name>
</gene>
<dbReference type="InterPro" id="IPR036873">
    <property type="entry name" value="Rhodanese-like_dom_sf"/>
</dbReference>
<dbReference type="Proteomes" id="UP000053961">
    <property type="component" value="Unassembled WGS sequence"/>
</dbReference>
<evidence type="ECO:0000313" key="3">
    <source>
        <dbReference type="EMBL" id="KUK95864.1"/>
    </source>
</evidence>
<dbReference type="PROSITE" id="PS50206">
    <property type="entry name" value="RHODANESE_3"/>
    <property type="match status" value="1"/>
</dbReference>
<dbReference type="EMBL" id="LGHB01000024">
    <property type="protein sequence ID" value="KUK95864.1"/>
    <property type="molecule type" value="Genomic_DNA"/>
</dbReference>